<dbReference type="Pfam" id="PF06003">
    <property type="entry name" value="SMN_Tudor"/>
    <property type="match status" value="1"/>
</dbReference>
<dbReference type="InterPro" id="IPR002999">
    <property type="entry name" value="Tudor"/>
</dbReference>
<evidence type="ECO:0000256" key="4">
    <source>
        <dbReference type="ARBA" id="ARBA00005371"/>
    </source>
</evidence>
<dbReference type="GO" id="GO:0015030">
    <property type="term" value="C:Cajal body"/>
    <property type="evidence" value="ECO:0007669"/>
    <property type="project" value="UniProtKB-SubCell"/>
</dbReference>
<feature type="transmembrane region" description="Helical" evidence="13">
    <location>
        <begin position="93"/>
        <end position="113"/>
    </location>
</feature>
<feature type="transmembrane region" description="Helical" evidence="13">
    <location>
        <begin position="18"/>
        <end position="38"/>
    </location>
</feature>
<organism evidence="15 16">
    <name type="scientific">Setaria digitata</name>
    <dbReference type="NCBI Taxonomy" id="48799"/>
    <lineage>
        <taxon>Eukaryota</taxon>
        <taxon>Metazoa</taxon>
        <taxon>Ecdysozoa</taxon>
        <taxon>Nematoda</taxon>
        <taxon>Chromadorea</taxon>
        <taxon>Rhabditida</taxon>
        <taxon>Spirurina</taxon>
        <taxon>Spiruromorpha</taxon>
        <taxon>Filarioidea</taxon>
        <taxon>Setariidae</taxon>
        <taxon>Setaria</taxon>
    </lineage>
</organism>
<dbReference type="Proteomes" id="UP000887581">
    <property type="component" value="Unplaced"/>
</dbReference>
<dbReference type="Pfam" id="PF03073">
    <property type="entry name" value="TspO_MBR"/>
    <property type="match status" value="1"/>
</dbReference>
<keyword evidence="6" id="KW-0507">mRNA processing</keyword>
<dbReference type="Gene3D" id="3.40.190.10">
    <property type="entry name" value="Periplasmic binding protein-like II"/>
    <property type="match status" value="1"/>
</dbReference>
<evidence type="ECO:0000259" key="14">
    <source>
        <dbReference type="PROSITE" id="PS50304"/>
    </source>
</evidence>
<dbReference type="AlphaFoldDB" id="A0A915PSJ5"/>
<keyword evidence="11" id="KW-0539">Nucleus</keyword>
<dbReference type="InterPro" id="IPR038330">
    <property type="entry name" value="TspO/MBR-related_sf"/>
</dbReference>
<evidence type="ECO:0000256" key="12">
    <source>
        <dbReference type="ARBA" id="ARBA00034695"/>
    </source>
</evidence>
<evidence type="ECO:0000256" key="5">
    <source>
        <dbReference type="ARBA" id="ARBA00007524"/>
    </source>
</evidence>
<dbReference type="CDD" id="cd22851">
    <property type="entry name" value="SMN_N"/>
    <property type="match status" value="1"/>
</dbReference>
<evidence type="ECO:0000256" key="3">
    <source>
        <dbReference type="ARBA" id="ARBA00004408"/>
    </source>
</evidence>
<dbReference type="SMART" id="SM00333">
    <property type="entry name" value="TUDOR"/>
    <property type="match status" value="1"/>
</dbReference>
<evidence type="ECO:0000256" key="11">
    <source>
        <dbReference type="ARBA" id="ARBA00023242"/>
    </source>
</evidence>
<evidence type="ECO:0000256" key="6">
    <source>
        <dbReference type="ARBA" id="ARBA00022664"/>
    </source>
</evidence>
<evidence type="ECO:0000256" key="10">
    <source>
        <dbReference type="ARBA" id="ARBA00023187"/>
    </source>
</evidence>
<dbReference type="InterPro" id="IPR004307">
    <property type="entry name" value="TspO_MBR"/>
</dbReference>
<dbReference type="Pfam" id="PF20635">
    <property type="entry name" value="SMN_YG-box"/>
    <property type="match status" value="1"/>
</dbReference>
<keyword evidence="7 13" id="KW-0812">Transmembrane</keyword>
<dbReference type="PANTHER" id="PTHR39267">
    <property type="entry name" value="SURVIVAL MOTOR NEURON-LIKE PROTEIN 1"/>
    <property type="match status" value="1"/>
</dbReference>
<dbReference type="Gene3D" id="2.30.30.140">
    <property type="match status" value="1"/>
</dbReference>
<dbReference type="GO" id="GO:0030018">
    <property type="term" value="C:Z disc"/>
    <property type="evidence" value="ECO:0007669"/>
    <property type="project" value="UniProtKB-SubCell"/>
</dbReference>
<dbReference type="PROSITE" id="PS50304">
    <property type="entry name" value="TUDOR"/>
    <property type="match status" value="1"/>
</dbReference>
<feature type="transmembrane region" description="Helical" evidence="13">
    <location>
        <begin position="59"/>
        <end position="81"/>
    </location>
</feature>
<dbReference type="Pfam" id="PF20636">
    <property type="entry name" value="SMN_G2-BD"/>
    <property type="match status" value="1"/>
</dbReference>
<evidence type="ECO:0000256" key="7">
    <source>
        <dbReference type="ARBA" id="ARBA00022692"/>
    </source>
</evidence>
<keyword evidence="10" id="KW-0508">mRNA splicing</keyword>
<dbReference type="GO" id="GO:0003723">
    <property type="term" value="F:RNA binding"/>
    <property type="evidence" value="ECO:0007669"/>
    <property type="project" value="InterPro"/>
</dbReference>
<dbReference type="GO" id="GO:0008380">
    <property type="term" value="P:RNA splicing"/>
    <property type="evidence" value="ECO:0007669"/>
    <property type="project" value="UniProtKB-KW"/>
</dbReference>
<evidence type="ECO:0000313" key="16">
    <source>
        <dbReference type="WBParaSite" id="sdigi.contig280.g7014.t1"/>
    </source>
</evidence>
<comment type="subcellular location">
    <subcellularLocation>
        <location evidence="2">Cytoplasm</location>
        <location evidence="2">Myofibril</location>
        <location evidence="2">Sarcomere</location>
        <location evidence="2">Z line</location>
    </subcellularLocation>
    <subcellularLocation>
        <location evidence="1">Membrane</location>
        <topology evidence="1">Multi-pass membrane protein</topology>
    </subcellularLocation>
    <subcellularLocation>
        <location evidence="3">Nucleus</location>
        <location evidence="3">Cajal body</location>
    </subcellularLocation>
    <subcellularLocation>
        <location evidence="12">Nucleus</location>
        <location evidence="12">Gem</location>
    </subcellularLocation>
</comment>
<evidence type="ECO:0000256" key="8">
    <source>
        <dbReference type="ARBA" id="ARBA00022989"/>
    </source>
</evidence>
<feature type="domain" description="Tudor" evidence="14">
    <location>
        <begin position="257"/>
        <end position="317"/>
    </location>
</feature>
<evidence type="ECO:0000256" key="13">
    <source>
        <dbReference type="SAM" id="Phobius"/>
    </source>
</evidence>
<dbReference type="PANTHER" id="PTHR39267:SF1">
    <property type="entry name" value="SURVIVAL MOTOR NEURON PROTEIN"/>
    <property type="match status" value="1"/>
</dbReference>
<name>A0A915PSJ5_9BILA</name>
<keyword evidence="8 13" id="KW-1133">Transmembrane helix</keyword>
<evidence type="ECO:0000256" key="1">
    <source>
        <dbReference type="ARBA" id="ARBA00004141"/>
    </source>
</evidence>
<accession>A0A915PSJ5</accession>
<dbReference type="WBParaSite" id="sdigi.contig280.g7014.t1">
    <property type="protein sequence ID" value="sdigi.contig280.g7014.t1"/>
    <property type="gene ID" value="sdigi.contig280.g7014"/>
</dbReference>
<dbReference type="InterPro" id="IPR010304">
    <property type="entry name" value="SMN_Tudor"/>
</dbReference>
<reference evidence="16" key="1">
    <citation type="submission" date="2022-11" db="UniProtKB">
        <authorList>
            <consortium name="WormBaseParasite"/>
        </authorList>
    </citation>
    <scope>IDENTIFICATION</scope>
</reference>
<dbReference type="CDD" id="cd21182">
    <property type="entry name" value="Tudor_SMN_SPF30-like"/>
    <property type="match status" value="1"/>
</dbReference>
<dbReference type="GO" id="GO:0097504">
    <property type="term" value="C:Gemini of Cajal bodies"/>
    <property type="evidence" value="ECO:0007669"/>
    <property type="project" value="UniProtKB-SubCell"/>
</dbReference>
<dbReference type="InterPro" id="IPR049481">
    <property type="entry name" value="SMN_G2-BD"/>
</dbReference>
<comment type="similarity">
    <text evidence="4">Belongs to the SMN family.</text>
</comment>
<dbReference type="InterPro" id="IPR040424">
    <property type="entry name" value="Smn1"/>
</dbReference>
<evidence type="ECO:0000256" key="2">
    <source>
        <dbReference type="ARBA" id="ARBA00004216"/>
    </source>
</evidence>
<dbReference type="Gene3D" id="1.20.1260.100">
    <property type="entry name" value="TspO/MBR protein"/>
    <property type="match status" value="1"/>
</dbReference>
<dbReference type="GO" id="GO:0006397">
    <property type="term" value="P:mRNA processing"/>
    <property type="evidence" value="ECO:0007669"/>
    <property type="project" value="UniProtKB-KW"/>
</dbReference>
<comment type="similarity">
    <text evidence="5">Belongs to the TspO/BZRP family.</text>
</comment>
<evidence type="ECO:0000256" key="9">
    <source>
        <dbReference type="ARBA" id="ARBA00023136"/>
    </source>
</evidence>
<dbReference type="CDD" id="cd15904">
    <property type="entry name" value="TSPO_MBR"/>
    <property type="match status" value="1"/>
</dbReference>
<keyword evidence="15" id="KW-1185">Reference proteome</keyword>
<keyword evidence="9 13" id="KW-0472">Membrane</keyword>
<feature type="transmembrane region" description="Helical" evidence="13">
    <location>
        <begin position="506"/>
        <end position="527"/>
    </location>
</feature>
<dbReference type="CDD" id="cd22852">
    <property type="entry name" value="SMN_C"/>
    <property type="match status" value="1"/>
</dbReference>
<evidence type="ECO:0000313" key="15">
    <source>
        <dbReference type="Proteomes" id="UP000887581"/>
    </source>
</evidence>
<proteinExistence type="inferred from homology"/>
<dbReference type="InterPro" id="IPR047313">
    <property type="entry name" value="SMN_C"/>
</dbReference>
<protein>
    <submittedName>
        <fullName evidence="16">Tudor domain-containing protein</fullName>
    </submittedName>
</protein>
<sequence length="533" mass="61117">MRRFGLEPIWTSEDTRNAILASLIPGTTAFTAFAVFANDRSVIDWWTHAKKPDWAPKDPVVYSVLDIATLSPLGYASYLVYKNGGGLQYSDTKFALGLYGLNMVFALTTIPLIKKKSFAYLFRNTVLLNATAIGAALAFYKNRWSTPASVRYLDWILCSSYLFDEQGKCIETLKINPKPELFLACTAGFRMGFDSPNKGSIVYRKADLEDAENDDVWDDSALIKMYDEMINRTYDSLGEQCTSAMKKKKLHKSPKIEWHVGDHCMAPFYDDQLWYPAVVKKLDLDDGKCEVLYDVYDELALVDIADLTKRLHARSAVSHAGRRHRRCSLAVRFGNFGDRRRHQQKQSQQCLRKRNTKRYCPDWTRVIQVERGIKRRKKNQTLPVFPDTDAFQKNVTFDLPRNVYLMRLLDHLRYQKPVENDEEGTSEGNTTQETFDMDEKELEINQMEMGTKLPSYMQSSKNQQHTSIPSLIPPPPVAFSSLSPPDDDEALASMLMSWYMTGYHTGYYQVKILAVARLMFLVLLLLCSCSQER</sequence>
<dbReference type="SUPFAM" id="SSF63748">
    <property type="entry name" value="Tudor/PWWP/MBT"/>
    <property type="match status" value="1"/>
</dbReference>
<dbReference type="GO" id="GO:0016020">
    <property type="term" value="C:membrane"/>
    <property type="evidence" value="ECO:0007669"/>
    <property type="project" value="UniProtKB-SubCell"/>
</dbReference>